<organism evidence="3 4">
    <name type="scientific">Volvox africanus</name>
    <dbReference type="NCBI Taxonomy" id="51714"/>
    <lineage>
        <taxon>Eukaryota</taxon>
        <taxon>Viridiplantae</taxon>
        <taxon>Chlorophyta</taxon>
        <taxon>core chlorophytes</taxon>
        <taxon>Chlorophyceae</taxon>
        <taxon>CS clade</taxon>
        <taxon>Chlamydomonadales</taxon>
        <taxon>Volvocaceae</taxon>
        <taxon>Volvox</taxon>
    </lineage>
</organism>
<evidence type="ECO:0000313" key="3">
    <source>
        <dbReference type="EMBL" id="GIL46012.1"/>
    </source>
</evidence>
<keyword evidence="4" id="KW-1185">Reference proteome</keyword>
<keyword evidence="2" id="KW-0472">Membrane</keyword>
<evidence type="ECO:0000256" key="1">
    <source>
        <dbReference type="SAM" id="MobiDB-lite"/>
    </source>
</evidence>
<feature type="transmembrane region" description="Helical" evidence="2">
    <location>
        <begin position="12"/>
        <end position="44"/>
    </location>
</feature>
<protein>
    <submittedName>
        <fullName evidence="3">Uncharacterized protein</fullName>
    </submittedName>
</protein>
<dbReference type="Proteomes" id="UP000747399">
    <property type="component" value="Unassembled WGS sequence"/>
</dbReference>
<name>A0A8J4ETI6_9CHLO</name>
<reference evidence="3" key="1">
    <citation type="journal article" date="2021" name="Proc. Natl. Acad. Sci. U.S.A.">
        <title>Three genomes in the algal genus Volvox reveal the fate of a haploid sex-determining region after a transition to homothallism.</title>
        <authorList>
            <person name="Yamamoto K."/>
            <person name="Hamaji T."/>
            <person name="Kawai-Toyooka H."/>
            <person name="Matsuzaki R."/>
            <person name="Takahashi F."/>
            <person name="Nishimura Y."/>
            <person name="Kawachi M."/>
            <person name="Noguchi H."/>
            <person name="Minakuchi Y."/>
            <person name="Umen J.G."/>
            <person name="Toyoda A."/>
            <person name="Nozaki H."/>
        </authorList>
    </citation>
    <scope>NUCLEOTIDE SEQUENCE</scope>
    <source>
        <strain evidence="3">NIES-3780</strain>
    </source>
</reference>
<accession>A0A8J4ETI6</accession>
<dbReference type="AlphaFoldDB" id="A0A8J4ETI6"/>
<comment type="caution">
    <text evidence="3">The sequence shown here is derived from an EMBL/GenBank/DDBJ whole genome shotgun (WGS) entry which is preliminary data.</text>
</comment>
<sequence>MTTLSRMTMPSAFYVAILKLWCSGAYFVGLMLISLYSALLYSYLGVWMVHAITCDEEDSASVPEKAVEETPSPAPSATESDKDEDGAEECIEVQQAIVIPDPKTLTEQLAHISPQPALSNGEDEQSSSPFDTLYQEQQAQQQPIVESSKPLSFDMGDVKREIQRILACKQAQDYHHVFQLEDNDPFNLAHVYRRLKRCLNPWRHFLPLTKEFRETEMVISYLDEAYNYLQKAQLMTYC</sequence>
<keyword evidence="2" id="KW-0812">Transmembrane</keyword>
<feature type="region of interest" description="Disordered" evidence="1">
    <location>
        <begin position="114"/>
        <end position="148"/>
    </location>
</feature>
<feature type="region of interest" description="Disordered" evidence="1">
    <location>
        <begin position="60"/>
        <end position="87"/>
    </location>
</feature>
<evidence type="ECO:0000256" key="2">
    <source>
        <dbReference type="SAM" id="Phobius"/>
    </source>
</evidence>
<evidence type="ECO:0000313" key="4">
    <source>
        <dbReference type="Proteomes" id="UP000747399"/>
    </source>
</evidence>
<keyword evidence="2" id="KW-1133">Transmembrane helix</keyword>
<dbReference type="EMBL" id="BNCO01000003">
    <property type="protein sequence ID" value="GIL46012.1"/>
    <property type="molecule type" value="Genomic_DNA"/>
</dbReference>
<proteinExistence type="predicted"/>
<gene>
    <name evidence="3" type="ORF">Vafri_3114</name>
</gene>